<accession>A0A9D4N8Q3</accession>
<comment type="caution">
    <text evidence="1">The sequence shown here is derived from an EMBL/GenBank/DDBJ whole genome shotgun (WGS) entry which is preliminary data.</text>
</comment>
<protein>
    <submittedName>
        <fullName evidence="1">Uncharacterized protein</fullName>
    </submittedName>
</protein>
<name>A0A9D4N8Q3_DREPO</name>
<dbReference type="Proteomes" id="UP000828390">
    <property type="component" value="Unassembled WGS sequence"/>
</dbReference>
<organism evidence="1 2">
    <name type="scientific">Dreissena polymorpha</name>
    <name type="common">Zebra mussel</name>
    <name type="synonym">Mytilus polymorpha</name>
    <dbReference type="NCBI Taxonomy" id="45954"/>
    <lineage>
        <taxon>Eukaryota</taxon>
        <taxon>Metazoa</taxon>
        <taxon>Spiralia</taxon>
        <taxon>Lophotrochozoa</taxon>
        <taxon>Mollusca</taxon>
        <taxon>Bivalvia</taxon>
        <taxon>Autobranchia</taxon>
        <taxon>Heteroconchia</taxon>
        <taxon>Euheterodonta</taxon>
        <taxon>Imparidentia</taxon>
        <taxon>Neoheterodontei</taxon>
        <taxon>Myida</taxon>
        <taxon>Dreissenoidea</taxon>
        <taxon>Dreissenidae</taxon>
        <taxon>Dreissena</taxon>
    </lineage>
</organism>
<dbReference type="AlphaFoldDB" id="A0A9D4N8Q3"/>
<reference evidence="1" key="2">
    <citation type="submission" date="2020-11" db="EMBL/GenBank/DDBJ databases">
        <authorList>
            <person name="McCartney M.A."/>
            <person name="Auch B."/>
            <person name="Kono T."/>
            <person name="Mallez S."/>
            <person name="Becker A."/>
            <person name="Gohl D.M."/>
            <person name="Silverstein K.A.T."/>
            <person name="Koren S."/>
            <person name="Bechman K.B."/>
            <person name="Herman A."/>
            <person name="Abrahante J.E."/>
            <person name="Garbe J."/>
        </authorList>
    </citation>
    <scope>NUCLEOTIDE SEQUENCE</scope>
    <source>
        <strain evidence="1">Duluth1</strain>
        <tissue evidence="1">Whole animal</tissue>
    </source>
</reference>
<evidence type="ECO:0000313" key="2">
    <source>
        <dbReference type="Proteomes" id="UP000828390"/>
    </source>
</evidence>
<evidence type="ECO:0000313" key="1">
    <source>
        <dbReference type="EMBL" id="KAH3889886.1"/>
    </source>
</evidence>
<reference evidence="1" key="1">
    <citation type="journal article" date="2019" name="bioRxiv">
        <title>The Genome of the Zebra Mussel, Dreissena polymorpha: A Resource for Invasive Species Research.</title>
        <authorList>
            <person name="McCartney M.A."/>
            <person name="Auch B."/>
            <person name="Kono T."/>
            <person name="Mallez S."/>
            <person name="Zhang Y."/>
            <person name="Obille A."/>
            <person name="Becker A."/>
            <person name="Abrahante J.E."/>
            <person name="Garbe J."/>
            <person name="Badalamenti J.P."/>
            <person name="Herman A."/>
            <person name="Mangelson H."/>
            <person name="Liachko I."/>
            <person name="Sullivan S."/>
            <person name="Sone E.D."/>
            <person name="Koren S."/>
            <person name="Silverstein K.A.T."/>
            <person name="Beckman K.B."/>
            <person name="Gohl D.M."/>
        </authorList>
    </citation>
    <scope>NUCLEOTIDE SEQUENCE</scope>
    <source>
        <strain evidence="1">Duluth1</strain>
        <tissue evidence="1">Whole animal</tissue>
    </source>
</reference>
<proteinExistence type="predicted"/>
<dbReference type="EMBL" id="JAIWYP010000001">
    <property type="protein sequence ID" value="KAH3889886.1"/>
    <property type="molecule type" value="Genomic_DNA"/>
</dbReference>
<keyword evidence="2" id="KW-1185">Reference proteome</keyword>
<sequence>MPTYPTAPTTHADRTKPFPDKVKFAESIIVQCYNIYLPSLGKSIYVMTTLGRFYNIELAIIHIEGDNSDGYLSHLSTVHAAFTRKNLPKLEDLLLILPLFQTLTS</sequence>
<gene>
    <name evidence="1" type="ORF">DPMN_013953</name>
</gene>